<reference evidence="1 2" key="1">
    <citation type="journal article" date="2018" name="Environ. Microbiol.">
        <title>Novel energy conservation strategies and behaviour of Pelotomaculum schinkii driving syntrophic propionate catabolism.</title>
        <authorList>
            <person name="Hidalgo-Ahumada C.A.P."/>
            <person name="Nobu M.K."/>
            <person name="Narihiro T."/>
            <person name="Tamaki H."/>
            <person name="Liu W.T."/>
            <person name="Kamagata Y."/>
            <person name="Stams A.J.M."/>
            <person name="Imachi H."/>
            <person name="Sousa D.Z."/>
        </authorList>
    </citation>
    <scope>NUCLEOTIDE SEQUENCE [LARGE SCALE GENOMIC DNA]</scope>
    <source>
        <strain evidence="1 2">HH</strain>
    </source>
</reference>
<dbReference type="RefSeq" id="WP_134217420.1">
    <property type="nucleotide sequence ID" value="NZ_QFGA01000001.1"/>
</dbReference>
<comment type="caution">
    <text evidence="1">The sequence shown here is derived from an EMBL/GenBank/DDBJ whole genome shotgun (WGS) entry which is preliminary data.</text>
</comment>
<dbReference type="Proteomes" id="UP000298324">
    <property type="component" value="Unassembled WGS sequence"/>
</dbReference>
<dbReference type="EMBL" id="QFGA01000001">
    <property type="protein sequence ID" value="TEB08618.1"/>
    <property type="molecule type" value="Genomic_DNA"/>
</dbReference>
<accession>A0A4Y7RHY3</accession>
<dbReference type="AlphaFoldDB" id="A0A4Y7RHY3"/>
<evidence type="ECO:0008006" key="3">
    <source>
        <dbReference type="Google" id="ProtNLM"/>
    </source>
</evidence>
<keyword evidence="2" id="KW-1185">Reference proteome</keyword>
<proteinExistence type="predicted"/>
<name>A0A4Y7RHY3_9FIRM</name>
<dbReference type="InterPro" id="IPR018597">
    <property type="entry name" value="Phage_Tuc2009_YjcQ"/>
</dbReference>
<protein>
    <recommendedName>
        <fullName evidence="3">YjcQ protein</fullName>
    </recommendedName>
</protein>
<organism evidence="1 2">
    <name type="scientific">Pelotomaculum schinkii</name>
    <dbReference type="NCBI Taxonomy" id="78350"/>
    <lineage>
        <taxon>Bacteria</taxon>
        <taxon>Bacillati</taxon>
        <taxon>Bacillota</taxon>
        <taxon>Clostridia</taxon>
        <taxon>Eubacteriales</taxon>
        <taxon>Desulfotomaculaceae</taxon>
        <taxon>Pelotomaculum</taxon>
    </lineage>
</organism>
<dbReference type="Pfam" id="PF09639">
    <property type="entry name" value="YjcQ"/>
    <property type="match status" value="1"/>
</dbReference>
<evidence type="ECO:0000313" key="2">
    <source>
        <dbReference type="Proteomes" id="UP000298324"/>
    </source>
</evidence>
<dbReference type="SUPFAM" id="SSF46785">
    <property type="entry name" value="Winged helix' DNA-binding domain"/>
    <property type="match status" value="1"/>
</dbReference>
<gene>
    <name evidence="1" type="ORF">Psch_02184</name>
</gene>
<sequence>MELDAKQKVLLAIYTEYQKDLPDMEREISFKNLDLDNKIFRIAIDKLQNEQMINGATIIRGGNSHIPLHVNVGDIKMTRQGIDFVEQKLQIDRTLTGVEKVKVISQNATKWGWEQLKDLAAKVLSEMLK</sequence>
<dbReference type="InterPro" id="IPR036390">
    <property type="entry name" value="WH_DNA-bd_sf"/>
</dbReference>
<evidence type="ECO:0000313" key="1">
    <source>
        <dbReference type="EMBL" id="TEB08618.1"/>
    </source>
</evidence>